<dbReference type="SUPFAM" id="SSF51695">
    <property type="entry name" value="PLC-like phosphodiesterases"/>
    <property type="match status" value="1"/>
</dbReference>
<organism evidence="4 5">
    <name type="scientific">Ramularia collo-cygni</name>
    <dbReference type="NCBI Taxonomy" id="112498"/>
    <lineage>
        <taxon>Eukaryota</taxon>
        <taxon>Fungi</taxon>
        <taxon>Dikarya</taxon>
        <taxon>Ascomycota</taxon>
        <taxon>Pezizomycotina</taxon>
        <taxon>Dothideomycetes</taxon>
        <taxon>Dothideomycetidae</taxon>
        <taxon>Mycosphaerellales</taxon>
        <taxon>Mycosphaerellaceae</taxon>
        <taxon>Ramularia</taxon>
    </lineage>
</organism>
<keyword evidence="3" id="KW-1133">Transmembrane helix</keyword>
<keyword evidence="3" id="KW-0472">Membrane</keyword>
<dbReference type="Proteomes" id="UP000225277">
    <property type="component" value="Unassembled WGS sequence"/>
</dbReference>
<dbReference type="InterPro" id="IPR017946">
    <property type="entry name" value="PLC-like_Pdiesterase_TIM-brl"/>
</dbReference>
<dbReference type="RefSeq" id="XP_023627186.1">
    <property type="nucleotide sequence ID" value="XM_023771418.1"/>
</dbReference>
<dbReference type="GO" id="GO:0008081">
    <property type="term" value="F:phosphoric diester hydrolase activity"/>
    <property type="evidence" value="ECO:0007669"/>
    <property type="project" value="InterPro"/>
</dbReference>
<gene>
    <name evidence="4" type="ORF">RCC_06155</name>
</gene>
<feature type="transmembrane region" description="Helical" evidence="3">
    <location>
        <begin position="6"/>
        <end position="26"/>
    </location>
</feature>
<evidence type="ECO:0000256" key="2">
    <source>
        <dbReference type="ARBA" id="ARBA00014286"/>
    </source>
</evidence>
<keyword evidence="5" id="KW-1185">Reference proteome</keyword>
<protein>
    <recommendedName>
        <fullName evidence="2">Altered inheritance of mitochondria protein 6</fullName>
    </recommendedName>
</protein>
<keyword evidence="3" id="KW-0812">Transmembrane</keyword>
<evidence type="ECO:0000313" key="4">
    <source>
        <dbReference type="EMBL" id="CZT20297.1"/>
    </source>
</evidence>
<dbReference type="EMBL" id="FJUY01000009">
    <property type="protein sequence ID" value="CZT20297.1"/>
    <property type="molecule type" value="Genomic_DNA"/>
</dbReference>
<evidence type="ECO:0000256" key="1">
    <source>
        <dbReference type="ARBA" id="ARBA00008858"/>
    </source>
</evidence>
<dbReference type="STRING" id="112498.A0A2D3V6G4"/>
<name>A0A2D3V6G4_9PEZI</name>
<evidence type="ECO:0000256" key="3">
    <source>
        <dbReference type="SAM" id="Phobius"/>
    </source>
</evidence>
<dbReference type="GeneID" id="35601297"/>
<dbReference type="PANTHER" id="PTHR31571:SF1">
    <property type="entry name" value="ALTERED INHERITANCE OF MITOCHONDRIA PROTEIN 6"/>
    <property type="match status" value="1"/>
</dbReference>
<dbReference type="InterPro" id="IPR051236">
    <property type="entry name" value="HAT_RTT109-like"/>
</dbReference>
<comment type="similarity">
    <text evidence="1">Belongs to the AIM6 family.</text>
</comment>
<evidence type="ECO:0000313" key="5">
    <source>
        <dbReference type="Proteomes" id="UP000225277"/>
    </source>
</evidence>
<dbReference type="OrthoDB" id="4153866at2759"/>
<dbReference type="GO" id="GO:0006629">
    <property type="term" value="P:lipid metabolic process"/>
    <property type="evidence" value="ECO:0007669"/>
    <property type="project" value="InterPro"/>
</dbReference>
<proteinExistence type="inferred from homology"/>
<dbReference type="PANTHER" id="PTHR31571">
    <property type="entry name" value="ALTERED INHERITANCE OF MITOCHONDRIA PROTEIN 6"/>
    <property type="match status" value="1"/>
</dbReference>
<reference evidence="4 5" key="1">
    <citation type="submission" date="2016-03" db="EMBL/GenBank/DDBJ databases">
        <authorList>
            <person name="Ploux O."/>
        </authorList>
    </citation>
    <scope>NUCLEOTIDE SEQUENCE [LARGE SCALE GENOMIC DNA]</scope>
    <source>
        <strain evidence="4 5">URUG2</strain>
    </source>
</reference>
<dbReference type="AlphaFoldDB" id="A0A2D3V6G4"/>
<sequence>MKSSTILTIFSGVLHIVLVILSHIHFSDYGSGRIKPSRSALSRTRDGGVLPIPCHSHNDYWRDVPLFDALDAGCISVEVDLWLTSGSDELRVGHRKGSLTSTRTLESLYLDPVVRLLDRINKNVSPGSTTIGAFEKEPNQTMILLLDFKTDPNDLLPFVEQAIEPLRRKDYLSFWDGKAFISRPITIILSGNAIDLSSTMINATTHRDLFFDAPLDKLPGKTPQWNASNAYYASTSFKSSIGFPRNGRLSKSQLNKLRSQIEAAQSLGLKVRYWDTPTWPTSLRNYVWQLLIDEGVDVLNVDDLYAAAYLDWKEVGHDWFDS</sequence>
<accession>A0A2D3V6G4</accession>